<sequence>MEKYEVVQPRPGRTPASREKAVGREQHEGKRDRGKKEKDTDREAWKRGWLAYPDCIPVSMEM</sequence>
<dbReference type="EMBL" id="CM045866">
    <property type="protein sequence ID" value="KAI7961780.1"/>
    <property type="molecule type" value="Genomic_DNA"/>
</dbReference>
<protein>
    <submittedName>
        <fullName evidence="1">Uncharacterized protein</fullName>
    </submittedName>
</protein>
<evidence type="ECO:0000313" key="1">
    <source>
        <dbReference type="EMBL" id="KAI7961780.1"/>
    </source>
</evidence>
<organism evidence="1 2">
    <name type="scientific">Puccinia striiformis f. sp. tritici</name>
    <dbReference type="NCBI Taxonomy" id="168172"/>
    <lineage>
        <taxon>Eukaryota</taxon>
        <taxon>Fungi</taxon>
        <taxon>Dikarya</taxon>
        <taxon>Basidiomycota</taxon>
        <taxon>Pucciniomycotina</taxon>
        <taxon>Pucciniomycetes</taxon>
        <taxon>Pucciniales</taxon>
        <taxon>Pucciniaceae</taxon>
        <taxon>Puccinia</taxon>
    </lineage>
</organism>
<reference evidence="1 2" key="3">
    <citation type="journal article" date="2022" name="Microbiol. Spectr.">
        <title>Folding features and dynamics of 3D genome architecture in plant fungal pathogens.</title>
        <authorList>
            <person name="Xia C."/>
        </authorList>
    </citation>
    <scope>NUCLEOTIDE SEQUENCE [LARGE SCALE GENOMIC DNA]</scope>
    <source>
        <strain evidence="1 2">93-210</strain>
    </source>
</reference>
<dbReference type="Proteomes" id="UP001060170">
    <property type="component" value="Chromosome 2"/>
</dbReference>
<proteinExistence type="predicted"/>
<accession>A0ACC0EY16</accession>
<gene>
    <name evidence="1" type="ORF">MJO28_002269</name>
</gene>
<reference evidence="2" key="1">
    <citation type="journal article" date="2018" name="BMC Genomics">
        <title>Genomic insights into host adaptation between the wheat stripe rust pathogen (Puccinia striiformis f. sp. tritici) and the barley stripe rust pathogen (Puccinia striiformis f. sp. hordei).</title>
        <authorList>
            <person name="Xia C."/>
            <person name="Wang M."/>
            <person name="Yin C."/>
            <person name="Cornejo O.E."/>
            <person name="Hulbert S.H."/>
            <person name="Chen X."/>
        </authorList>
    </citation>
    <scope>NUCLEOTIDE SEQUENCE [LARGE SCALE GENOMIC DNA]</scope>
    <source>
        <strain evidence="2">93-210</strain>
    </source>
</reference>
<comment type="caution">
    <text evidence="1">The sequence shown here is derived from an EMBL/GenBank/DDBJ whole genome shotgun (WGS) entry which is preliminary data.</text>
</comment>
<reference evidence="2" key="2">
    <citation type="journal article" date="2018" name="Mol. Plant Microbe Interact.">
        <title>Genome sequence resources for the wheat stripe rust pathogen (Puccinia striiformis f. sp. tritici) and the barley stripe rust pathogen (Puccinia striiformis f. sp. hordei).</title>
        <authorList>
            <person name="Xia C."/>
            <person name="Wang M."/>
            <person name="Yin C."/>
            <person name="Cornejo O.E."/>
            <person name="Hulbert S.H."/>
            <person name="Chen X."/>
        </authorList>
    </citation>
    <scope>NUCLEOTIDE SEQUENCE [LARGE SCALE GENOMIC DNA]</scope>
    <source>
        <strain evidence="2">93-210</strain>
    </source>
</reference>
<name>A0ACC0EY16_9BASI</name>
<evidence type="ECO:0000313" key="2">
    <source>
        <dbReference type="Proteomes" id="UP001060170"/>
    </source>
</evidence>
<keyword evidence="2" id="KW-1185">Reference proteome</keyword>